<dbReference type="EMBL" id="DYWK01000006">
    <property type="protein sequence ID" value="HJF18227.1"/>
    <property type="molecule type" value="Genomic_DNA"/>
</dbReference>
<evidence type="ECO:0000259" key="3">
    <source>
        <dbReference type="Pfam" id="PF22013"/>
    </source>
</evidence>
<dbReference type="Gene3D" id="1.10.10.1110">
    <property type="entry name" value="Methyltransferase PG1098, N-terminal domain"/>
    <property type="match status" value="1"/>
</dbReference>
<dbReference type="GO" id="GO:0008168">
    <property type="term" value="F:methyltransferase activity"/>
    <property type="evidence" value="ECO:0007669"/>
    <property type="project" value="UniProtKB-KW"/>
</dbReference>
<evidence type="ECO:0000313" key="5">
    <source>
        <dbReference type="Proteomes" id="UP000715651"/>
    </source>
</evidence>
<dbReference type="InterPro" id="IPR029063">
    <property type="entry name" value="SAM-dependent_MTases_sf"/>
</dbReference>
<dbReference type="Pfam" id="PF22013">
    <property type="entry name" value="PG_1098_Fer"/>
    <property type="match status" value="1"/>
</dbReference>
<feature type="compositionally biased region" description="Low complexity" evidence="1">
    <location>
        <begin position="321"/>
        <end position="344"/>
    </location>
</feature>
<dbReference type="Proteomes" id="UP000715651">
    <property type="component" value="Unassembled WGS sequence"/>
</dbReference>
<dbReference type="GO" id="GO:0032259">
    <property type="term" value="P:methylation"/>
    <property type="evidence" value="ECO:0007669"/>
    <property type="project" value="UniProtKB-KW"/>
</dbReference>
<proteinExistence type="predicted"/>
<keyword evidence="4" id="KW-0489">Methyltransferase</keyword>
<dbReference type="InterPro" id="IPR054168">
    <property type="entry name" value="PG_1098_Fer"/>
</dbReference>
<organism evidence="4 5">
    <name type="scientific">Aeriscardovia aeriphila</name>
    <dbReference type="NCBI Taxonomy" id="218139"/>
    <lineage>
        <taxon>Bacteria</taxon>
        <taxon>Bacillati</taxon>
        <taxon>Actinomycetota</taxon>
        <taxon>Actinomycetes</taxon>
        <taxon>Bifidobacteriales</taxon>
        <taxon>Bifidobacteriaceae</taxon>
        <taxon>Aeriscardovia</taxon>
    </lineage>
</organism>
<dbReference type="InterPro" id="IPR041497">
    <property type="entry name" value="Thump-like"/>
</dbReference>
<feature type="domain" description="THUMP-like" evidence="2">
    <location>
        <begin position="440"/>
        <end position="509"/>
    </location>
</feature>
<evidence type="ECO:0000313" key="4">
    <source>
        <dbReference type="EMBL" id="HJF18227.1"/>
    </source>
</evidence>
<feature type="region of interest" description="Disordered" evidence="1">
    <location>
        <begin position="313"/>
        <end position="356"/>
    </location>
</feature>
<gene>
    <name evidence="4" type="ORF">K8U78_03615</name>
</gene>
<feature type="domain" description="PG-1098 ferredoxin-like" evidence="3">
    <location>
        <begin position="394"/>
        <end position="428"/>
    </location>
</feature>
<dbReference type="Pfam" id="PF03602">
    <property type="entry name" value="Cons_hypoth95"/>
    <property type="match status" value="1"/>
</dbReference>
<name>A0A921FVN8_9BIFI</name>
<protein>
    <submittedName>
        <fullName evidence="4">Class I SAM-dependent methyltransferase</fullName>
    </submittedName>
</protein>
<dbReference type="Gene3D" id="3.40.50.150">
    <property type="entry name" value="Vaccinia Virus protein VP39"/>
    <property type="match status" value="1"/>
</dbReference>
<reference evidence="4" key="1">
    <citation type="journal article" date="2021" name="PeerJ">
        <title>Extensive microbial diversity within the chicken gut microbiome revealed by metagenomics and culture.</title>
        <authorList>
            <person name="Gilroy R."/>
            <person name="Ravi A."/>
            <person name="Getino M."/>
            <person name="Pursley I."/>
            <person name="Horton D.L."/>
            <person name="Alikhan N.F."/>
            <person name="Baker D."/>
            <person name="Gharbi K."/>
            <person name="Hall N."/>
            <person name="Watson M."/>
            <person name="Adriaenssens E.M."/>
            <person name="Foster-Nyarko E."/>
            <person name="Jarju S."/>
            <person name="Secka A."/>
            <person name="Antonio M."/>
            <person name="Oren A."/>
            <person name="Chaudhuri R.R."/>
            <person name="La Ragione R."/>
            <person name="Hildebrand F."/>
            <person name="Pallen M.J."/>
        </authorList>
    </citation>
    <scope>NUCLEOTIDE SEQUENCE</scope>
    <source>
        <strain evidence="4">578</strain>
    </source>
</reference>
<accession>A0A921FVN8</accession>
<keyword evidence="4" id="KW-0808">Transferase</keyword>
<sequence>MNADNTNSEHLKADATIVDNVIVNSTVWKYLDDHADDDIDSLALHAKLPWKQGTGESNAAVKTPRCPDLAWVLQQISGRQIAARKLPSWAQMAHMLYPSRVPMEQCSSQQAADYKAQLVLQLVRTIGQGEVPARFTVADLTGGFGVDCAAIAQHAEHAYYVERNEQLCTLVKHNYEQLGLGDHVEVHHGDARDFLASMPSVDVIMLDPARRDAQGKRTYALVDCEPNVLELVGDLAQKAHFVLLKLSPMLDWHKTVADLAPFASEVPIVSVKNECKELLVVLDMHRTSQDYQREHLYRLVCVDLGAHVEQQRKSEGNAVREGSAGSASCEASEGSGGNESCEASPCSGGNESCEASPGSVSCVSARTFTVRGEAQMNAVTPVRKNTDNLEGQLLWEPNASVMKAGCFGAFAQAFGVEAVGENSHLFVGGSPEIASMIPAKGFVIEQVCGFSKKEVRELTSTLTHANIVVRNAPFTPASLRKKLKLKDGSDVTLFATTNARNEHVLIRAKRVASE</sequence>
<dbReference type="AlphaFoldDB" id="A0A921FVN8"/>
<dbReference type="CDD" id="cd02440">
    <property type="entry name" value="AdoMet_MTases"/>
    <property type="match status" value="1"/>
</dbReference>
<dbReference type="Pfam" id="PF18096">
    <property type="entry name" value="Thump_like"/>
    <property type="match status" value="1"/>
</dbReference>
<comment type="caution">
    <text evidence="4">The sequence shown here is derived from an EMBL/GenBank/DDBJ whole genome shotgun (WGS) entry which is preliminary data.</text>
</comment>
<dbReference type="SUPFAM" id="SSF53335">
    <property type="entry name" value="S-adenosyl-L-methionine-dependent methyltransferases"/>
    <property type="match status" value="1"/>
</dbReference>
<evidence type="ECO:0000256" key="1">
    <source>
        <dbReference type="SAM" id="MobiDB-lite"/>
    </source>
</evidence>
<reference evidence="4" key="2">
    <citation type="submission" date="2021-09" db="EMBL/GenBank/DDBJ databases">
        <authorList>
            <person name="Gilroy R."/>
        </authorList>
    </citation>
    <scope>NUCLEOTIDE SEQUENCE</scope>
    <source>
        <strain evidence="4">578</strain>
    </source>
</reference>
<evidence type="ECO:0000259" key="2">
    <source>
        <dbReference type="Pfam" id="PF18096"/>
    </source>
</evidence>